<evidence type="ECO:0000313" key="4">
    <source>
        <dbReference type="Proteomes" id="UP000051966"/>
    </source>
</evidence>
<organism evidence="1 3">
    <name type="scientific">Lentilactobacillus farraginis DSM 18382 = JCM 14108</name>
    <dbReference type="NCBI Taxonomy" id="1423743"/>
    <lineage>
        <taxon>Bacteria</taxon>
        <taxon>Bacillati</taxon>
        <taxon>Bacillota</taxon>
        <taxon>Bacilli</taxon>
        <taxon>Lactobacillales</taxon>
        <taxon>Lactobacillaceae</taxon>
        <taxon>Lentilactobacillus</taxon>
    </lineage>
</organism>
<dbReference type="PATRIC" id="fig|1423743.5.peg.578"/>
<evidence type="ECO:0000313" key="2">
    <source>
        <dbReference type="EMBL" id="KRM12207.1"/>
    </source>
</evidence>
<evidence type="ECO:0000313" key="1">
    <source>
        <dbReference type="EMBL" id="GAF36499.1"/>
    </source>
</evidence>
<keyword evidence="1" id="KW-0645">Protease</keyword>
<dbReference type="Proteomes" id="UP000051966">
    <property type="component" value="Unassembled WGS sequence"/>
</dbReference>
<reference evidence="1" key="1">
    <citation type="journal article" date="2014" name="Genome Announc.">
        <title>Draft Genome Sequences of Two Lactobacillus Strains, L. farraginis JCM 14108T and L. composti JCM 14202T, Isolated from Compost of Distilled Shochu Residue.</title>
        <authorList>
            <person name="Yuki M."/>
            <person name="Oshima K."/>
            <person name="Suda W."/>
            <person name="Kitahara M."/>
            <person name="Kitamura K."/>
            <person name="Iida T."/>
            <person name="Hattori M."/>
            <person name="Ohkuma M."/>
        </authorList>
    </citation>
    <scope>NUCLEOTIDE SEQUENCE [LARGE SCALE GENOMIC DNA]</scope>
    <source>
        <strain evidence="1">JCM 14108</strain>
    </source>
</reference>
<dbReference type="EMBL" id="AZFY01000014">
    <property type="protein sequence ID" value="KRM12207.1"/>
    <property type="molecule type" value="Genomic_DNA"/>
</dbReference>
<protein>
    <submittedName>
        <fullName evidence="1">D-alanyl-D-alanine carboxypeptidase</fullName>
    </submittedName>
</protein>
<accession>X0PAG4</accession>
<name>X0PAG4_9LACO</name>
<proteinExistence type="predicted"/>
<dbReference type="RefSeq" id="WP_035179276.1">
    <property type="nucleotide sequence ID" value="NZ_AZFY01000014.1"/>
</dbReference>
<evidence type="ECO:0000313" key="3">
    <source>
        <dbReference type="Proteomes" id="UP000019488"/>
    </source>
</evidence>
<dbReference type="Proteomes" id="UP000019488">
    <property type="component" value="Unassembled WGS sequence"/>
</dbReference>
<dbReference type="OrthoDB" id="2329980at2"/>
<keyword evidence="1" id="KW-0121">Carboxypeptidase</keyword>
<comment type="caution">
    <text evidence="1">The sequence shown here is derived from an EMBL/GenBank/DDBJ whole genome shotgun (WGS) entry which is preliminary data.</text>
</comment>
<dbReference type="EMBL" id="BAKI01000012">
    <property type="protein sequence ID" value="GAF36499.1"/>
    <property type="molecule type" value="Genomic_DNA"/>
</dbReference>
<dbReference type="STRING" id="1423743.FD41_GL000563"/>
<gene>
    <name evidence="2" type="ORF">FD41_GL000563</name>
    <name evidence="1" type="ORF">JCM14108_1468</name>
</gene>
<sequence length="257" mass="29123">MKRYLLFLIISIGLGVLGSTSITTRAAGVYHPIKSKSFNNIPYHWNGNSSNAYLWNYNLTKHQHRLAHYPVTTWYVSKSLKMTNGRKTGIFYKVSNARGFAKGYVWKGYLSKGPITKGNYPAGLIDKKLNQKLISLFPGTIPNKQLQKLTEYYIYAIQTTESGDSYYDHEMSILGAKKVNASFGLINDTAAKNAYKPLRTNRISFLPFEKSWIQKALASEKKKFTDFSGWSIGAYAFPKNSLYYGVIVIKLLPPTQK</sequence>
<dbReference type="AlphaFoldDB" id="X0PAG4"/>
<keyword evidence="1" id="KW-0378">Hydrolase</keyword>
<keyword evidence="4" id="KW-1185">Reference proteome</keyword>
<dbReference type="GO" id="GO:0004180">
    <property type="term" value="F:carboxypeptidase activity"/>
    <property type="evidence" value="ECO:0007669"/>
    <property type="project" value="UniProtKB-KW"/>
</dbReference>
<reference evidence="2 4" key="2">
    <citation type="journal article" date="2015" name="Genome Announc.">
        <title>Expanding the biotechnology potential of lactobacilli through comparative genomics of 213 strains and associated genera.</title>
        <authorList>
            <person name="Sun Z."/>
            <person name="Harris H.M."/>
            <person name="McCann A."/>
            <person name="Guo C."/>
            <person name="Argimon S."/>
            <person name="Zhang W."/>
            <person name="Yang X."/>
            <person name="Jeffery I.B."/>
            <person name="Cooney J.C."/>
            <person name="Kagawa T.F."/>
            <person name="Liu W."/>
            <person name="Song Y."/>
            <person name="Salvetti E."/>
            <person name="Wrobel A."/>
            <person name="Rasinkangas P."/>
            <person name="Parkhill J."/>
            <person name="Rea M.C."/>
            <person name="O'Sullivan O."/>
            <person name="Ritari J."/>
            <person name="Douillard F.P."/>
            <person name="Paul Ross R."/>
            <person name="Yang R."/>
            <person name="Briner A.E."/>
            <person name="Felis G.E."/>
            <person name="de Vos W.M."/>
            <person name="Barrangou R."/>
            <person name="Klaenhammer T.R."/>
            <person name="Caufield P.W."/>
            <person name="Cui Y."/>
            <person name="Zhang H."/>
            <person name="O'Toole P.W."/>
        </authorList>
    </citation>
    <scope>NUCLEOTIDE SEQUENCE [LARGE SCALE GENOMIC DNA]</scope>
    <source>
        <strain evidence="2 4">DSM 18382</strain>
    </source>
</reference>